<feature type="transmembrane region" description="Helical" evidence="14">
    <location>
        <begin position="309"/>
        <end position="329"/>
    </location>
</feature>
<evidence type="ECO:0000256" key="4">
    <source>
        <dbReference type="ARBA" id="ARBA00010617"/>
    </source>
</evidence>
<comment type="similarity">
    <text evidence="4 13">Belongs to the cytochrome P450 family.</text>
</comment>
<dbReference type="InterPro" id="IPR002401">
    <property type="entry name" value="Cyt_P450_E_grp-I"/>
</dbReference>
<keyword evidence="10 13" id="KW-0408">Iron</keyword>
<dbReference type="InterPro" id="IPR017972">
    <property type="entry name" value="Cyt_P450_CS"/>
</dbReference>
<comment type="caution">
    <text evidence="15">The sequence shown here is derived from an EMBL/GenBank/DDBJ whole genome shotgun (WGS) entry which is preliminary data.</text>
</comment>
<name>A0ABQ8S4M2_PERAM</name>
<evidence type="ECO:0000256" key="7">
    <source>
        <dbReference type="ARBA" id="ARBA00022824"/>
    </source>
</evidence>
<accession>A0ABQ8S4M2</accession>
<comment type="cofactor">
    <cofactor evidence="1">
        <name>heme</name>
        <dbReference type="ChEBI" id="CHEBI:30413"/>
    </cofactor>
</comment>
<dbReference type="Pfam" id="PF00067">
    <property type="entry name" value="p450"/>
    <property type="match status" value="2"/>
</dbReference>
<evidence type="ECO:0000256" key="13">
    <source>
        <dbReference type="RuleBase" id="RU000461"/>
    </source>
</evidence>
<evidence type="ECO:0000256" key="3">
    <source>
        <dbReference type="ARBA" id="ARBA00004406"/>
    </source>
</evidence>
<keyword evidence="16" id="KW-1185">Reference proteome</keyword>
<evidence type="ECO:0000256" key="5">
    <source>
        <dbReference type="ARBA" id="ARBA00022617"/>
    </source>
</evidence>
<dbReference type="InterPro" id="IPR050476">
    <property type="entry name" value="Insect_CytP450_Detox"/>
</dbReference>
<dbReference type="PANTHER" id="PTHR24292">
    <property type="entry name" value="CYTOCHROME P450"/>
    <property type="match status" value="1"/>
</dbReference>
<keyword evidence="8" id="KW-0492">Microsome</keyword>
<organism evidence="15 16">
    <name type="scientific">Periplaneta americana</name>
    <name type="common">American cockroach</name>
    <name type="synonym">Blatta americana</name>
    <dbReference type="NCBI Taxonomy" id="6978"/>
    <lineage>
        <taxon>Eukaryota</taxon>
        <taxon>Metazoa</taxon>
        <taxon>Ecdysozoa</taxon>
        <taxon>Arthropoda</taxon>
        <taxon>Hexapoda</taxon>
        <taxon>Insecta</taxon>
        <taxon>Pterygota</taxon>
        <taxon>Neoptera</taxon>
        <taxon>Polyneoptera</taxon>
        <taxon>Dictyoptera</taxon>
        <taxon>Blattodea</taxon>
        <taxon>Blattoidea</taxon>
        <taxon>Blattidae</taxon>
        <taxon>Blattinae</taxon>
        <taxon>Periplaneta</taxon>
    </lineage>
</organism>
<dbReference type="EMBL" id="JAJSOF020000036">
    <property type="protein sequence ID" value="KAJ4428842.1"/>
    <property type="molecule type" value="Genomic_DNA"/>
</dbReference>
<evidence type="ECO:0008006" key="17">
    <source>
        <dbReference type="Google" id="ProtNLM"/>
    </source>
</evidence>
<keyword evidence="6 13" id="KW-0479">Metal-binding</keyword>
<evidence type="ECO:0000256" key="12">
    <source>
        <dbReference type="ARBA" id="ARBA00023136"/>
    </source>
</evidence>
<comment type="subcellular location">
    <subcellularLocation>
        <location evidence="3">Endoplasmic reticulum membrane</location>
        <topology evidence="3">Peripheral membrane protein</topology>
    </subcellularLocation>
    <subcellularLocation>
        <location evidence="2">Microsome membrane</location>
        <topology evidence="2">Peripheral membrane protein</topology>
    </subcellularLocation>
</comment>
<evidence type="ECO:0000256" key="2">
    <source>
        <dbReference type="ARBA" id="ARBA00004174"/>
    </source>
</evidence>
<keyword evidence="5 13" id="KW-0349">Heme</keyword>
<keyword evidence="12 14" id="KW-0472">Membrane</keyword>
<dbReference type="PANTHER" id="PTHR24292:SF54">
    <property type="entry name" value="CYP9F3-RELATED"/>
    <property type="match status" value="1"/>
</dbReference>
<dbReference type="InterPro" id="IPR001128">
    <property type="entry name" value="Cyt_P450"/>
</dbReference>
<reference evidence="15 16" key="1">
    <citation type="journal article" date="2022" name="Allergy">
        <title>Genome assembly and annotation of Periplaneta americana reveal a comprehensive cockroach allergen profile.</title>
        <authorList>
            <person name="Wang L."/>
            <person name="Xiong Q."/>
            <person name="Saelim N."/>
            <person name="Wang L."/>
            <person name="Nong W."/>
            <person name="Wan A.T."/>
            <person name="Shi M."/>
            <person name="Liu X."/>
            <person name="Cao Q."/>
            <person name="Hui J.H.L."/>
            <person name="Sookrung N."/>
            <person name="Leung T.F."/>
            <person name="Tungtrongchitr A."/>
            <person name="Tsui S.K.W."/>
        </authorList>
    </citation>
    <scope>NUCLEOTIDE SEQUENCE [LARGE SCALE GENOMIC DNA]</scope>
    <source>
        <strain evidence="15">PWHHKU_190912</strain>
    </source>
</reference>
<evidence type="ECO:0000256" key="14">
    <source>
        <dbReference type="SAM" id="Phobius"/>
    </source>
</evidence>
<sequence length="599" mass="69687">MWMSFWDWLLLLMGLGLLLYYWGMSTYRRFTKPEVPHLKPLPFIGNLGTMMLKNMSFHDLMSKYYNGLKDHGYGVFFMFRQPTVMICDPELIKAVAVKDFEYFTDRSTTVFENGDPLWRNILINLKARVWRDMRSTLSPAFTSSKMKMMFVLVSDCCQQFVNFLDECYENTPAKDCIIKKVTHDCETWTPSLREEQMLRVFEYKALRKIFGAKRNEVAGEWRKLHIAELHALYSSPDIIRNIKSRRLRWAGHLARIDGDMLFLELIRFHRFTNDVIAQQMTFGLGVDSFRQPKNEFYTMGQKTLNFGSLRLLLFVSMPKVLTMLGLDLFPRRIGNFFRVIVKDTISTRERKGIIRPDLLHLLMQAQKGTLQDENSSEQHKSDRKQLDDEDVVAQAVMFFIAGFDTSSTLLCFVTYLLTVHPDIQARLQKEIDDTLKEGGGKFTYEALYGMKYLDMVVSETLRLYPPIPAVDRLCIRNYTLKSNPPIEMVPGDNLSLPVFGLHRDPKYFPDPERFDPERFSDENKHKINPSTYMPFGVGPRICIGNRFALMQTKLAVAYLLSRFNLKVTPKTPIPIIMEQKGFNMTVKGGFWLGLEKRST</sequence>
<keyword evidence="9 13" id="KW-0560">Oxidoreductase</keyword>
<dbReference type="CDD" id="cd11056">
    <property type="entry name" value="CYP6-like"/>
    <property type="match status" value="1"/>
</dbReference>
<dbReference type="Proteomes" id="UP001148838">
    <property type="component" value="Unassembled WGS sequence"/>
</dbReference>
<proteinExistence type="inferred from homology"/>
<evidence type="ECO:0000256" key="1">
    <source>
        <dbReference type="ARBA" id="ARBA00001971"/>
    </source>
</evidence>
<dbReference type="Gene3D" id="1.10.630.10">
    <property type="entry name" value="Cytochrome P450"/>
    <property type="match status" value="1"/>
</dbReference>
<keyword evidence="11 13" id="KW-0503">Monooxygenase</keyword>
<evidence type="ECO:0000256" key="9">
    <source>
        <dbReference type="ARBA" id="ARBA00023002"/>
    </source>
</evidence>
<dbReference type="PRINTS" id="PR00463">
    <property type="entry name" value="EP450I"/>
</dbReference>
<dbReference type="PRINTS" id="PR00385">
    <property type="entry name" value="P450"/>
</dbReference>
<evidence type="ECO:0000256" key="11">
    <source>
        <dbReference type="ARBA" id="ARBA00023033"/>
    </source>
</evidence>
<dbReference type="SUPFAM" id="SSF48264">
    <property type="entry name" value="Cytochrome P450"/>
    <property type="match status" value="2"/>
</dbReference>
<dbReference type="InterPro" id="IPR036396">
    <property type="entry name" value="Cyt_P450_sf"/>
</dbReference>
<evidence type="ECO:0000256" key="8">
    <source>
        <dbReference type="ARBA" id="ARBA00022848"/>
    </source>
</evidence>
<protein>
    <recommendedName>
        <fullName evidence="17">Cytochrome P450</fullName>
    </recommendedName>
</protein>
<keyword evidence="14" id="KW-1133">Transmembrane helix</keyword>
<feature type="transmembrane region" description="Helical" evidence="14">
    <location>
        <begin position="6"/>
        <end position="23"/>
    </location>
</feature>
<evidence type="ECO:0000256" key="6">
    <source>
        <dbReference type="ARBA" id="ARBA00022723"/>
    </source>
</evidence>
<evidence type="ECO:0000313" key="15">
    <source>
        <dbReference type="EMBL" id="KAJ4428842.1"/>
    </source>
</evidence>
<evidence type="ECO:0000256" key="10">
    <source>
        <dbReference type="ARBA" id="ARBA00023004"/>
    </source>
</evidence>
<keyword evidence="7" id="KW-0256">Endoplasmic reticulum</keyword>
<gene>
    <name evidence="15" type="ORF">ANN_25835</name>
</gene>
<keyword evidence="14" id="KW-0812">Transmembrane</keyword>
<dbReference type="PROSITE" id="PS00086">
    <property type="entry name" value="CYTOCHROME_P450"/>
    <property type="match status" value="1"/>
</dbReference>
<evidence type="ECO:0000313" key="16">
    <source>
        <dbReference type="Proteomes" id="UP001148838"/>
    </source>
</evidence>